<dbReference type="AlphaFoldDB" id="A0A8C3VL32"/>
<organism evidence="1 2">
    <name type="scientific">Catagonus wagneri</name>
    <name type="common">Chacoan peccary</name>
    <dbReference type="NCBI Taxonomy" id="51154"/>
    <lineage>
        <taxon>Eukaryota</taxon>
        <taxon>Metazoa</taxon>
        <taxon>Chordata</taxon>
        <taxon>Craniata</taxon>
        <taxon>Vertebrata</taxon>
        <taxon>Euteleostomi</taxon>
        <taxon>Mammalia</taxon>
        <taxon>Eutheria</taxon>
        <taxon>Laurasiatheria</taxon>
        <taxon>Artiodactyla</taxon>
        <taxon>Suina</taxon>
        <taxon>Tayassuidae</taxon>
        <taxon>Catagonus</taxon>
    </lineage>
</organism>
<reference evidence="1" key="2">
    <citation type="submission" date="2025-09" db="UniProtKB">
        <authorList>
            <consortium name="Ensembl"/>
        </authorList>
    </citation>
    <scope>IDENTIFICATION</scope>
</reference>
<evidence type="ECO:0000313" key="1">
    <source>
        <dbReference type="Ensembl" id="ENSCWAP00000001185.1"/>
    </source>
</evidence>
<proteinExistence type="predicted"/>
<reference evidence="1" key="1">
    <citation type="submission" date="2025-08" db="UniProtKB">
        <authorList>
            <consortium name="Ensembl"/>
        </authorList>
    </citation>
    <scope>IDENTIFICATION</scope>
</reference>
<name>A0A8C3VL32_9CETA</name>
<accession>A0A8C3VL32</accession>
<dbReference type="Ensembl" id="ENSCWAT00000001321.1">
    <property type="protein sequence ID" value="ENSCWAP00000001185.1"/>
    <property type="gene ID" value="ENSCWAG00000001008.1"/>
</dbReference>
<protein>
    <submittedName>
        <fullName evidence="1">Uncharacterized protein</fullName>
    </submittedName>
</protein>
<keyword evidence="2" id="KW-1185">Reference proteome</keyword>
<evidence type="ECO:0000313" key="2">
    <source>
        <dbReference type="Proteomes" id="UP000694540"/>
    </source>
</evidence>
<sequence>MSYSLCLPSLSCRSGSSSRPCVPPSCQSCTLRRPCSSSTTGWPATWRRCASWSGTTRSWR</sequence>
<dbReference type="Proteomes" id="UP000694540">
    <property type="component" value="Unplaced"/>
</dbReference>